<dbReference type="EMBL" id="BAABUJ010000053">
    <property type="protein sequence ID" value="GAA5805926.1"/>
    <property type="molecule type" value="Genomic_DNA"/>
</dbReference>
<evidence type="ECO:0000313" key="1">
    <source>
        <dbReference type="EMBL" id="GAA5805926.1"/>
    </source>
</evidence>
<accession>A0ABP9YG71</accession>
<reference evidence="1 2" key="1">
    <citation type="submission" date="2024-04" db="EMBL/GenBank/DDBJ databases">
        <title>genome sequences of Mucor flavus KT1a and Helicostylum pulchrum KT1b strains isolation_sourced from the surface of a dry-aged beef.</title>
        <authorList>
            <person name="Toyotome T."/>
            <person name="Hosono M."/>
            <person name="Torimaru M."/>
            <person name="Fukuda K."/>
            <person name="Mikami N."/>
        </authorList>
    </citation>
    <scope>NUCLEOTIDE SEQUENCE [LARGE SCALE GENOMIC DNA]</scope>
    <source>
        <strain evidence="1 2">KT1b</strain>
    </source>
</reference>
<protein>
    <recommendedName>
        <fullName evidence="3">C2H2-type domain-containing protein</fullName>
    </recommendedName>
</protein>
<organism evidence="1 2">
    <name type="scientific">Helicostylum pulchrum</name>
    <dbReference type="NCBI Taxonomy" id="562976"/>
    <lineage>
        <taxon>Eukaryota</taxon>
        <taxon>Fungi</taxon>
        <taxon>Fungi incertae sedis</taxon>
        <taxon>Mucoromycota</taxon>
        <taxon>Mucoromycotina</taxon>
        <taxon>Mucoromycetes</taxon>
        <taxon>Mucorales</taxon>
        <taxon>Mucorineae</taxon>
        <taxon>Mucoraceae</taxon>
        <taxon>Helicostylum</taxon>
    </lineage>
</organism>
<keyword evidence="2" id="KW-1185">Reference proteome</keyword>
<name>A0ABP9YG71_9FUNG</name>
<sequence length="226" mass="25803">MSYNGSSQPGVKPKSYIIEKMKDLLDKDLVILDHGCYVYGRVFSSAAAARGHIKSMHGYDIPGRFVGIKRPPHNNYNYSTRTDTDEYDEAHYACPSCWFHCAKDQLAELHDHTVQQHNPRLINLESKEKYDLDIDAYSHSGDPAIVPVSLQNSRRSSLQSSCSSKSCQDYVSSDEEEVEVPLRRSNIRKVRISEDHKDVYSVNGEKKSELSQKINELRDLFHAMFT</sequence>
<evidence type="ECO:0000313" key="2">
    <source>
        <dbReference type="Proteomes" id="UP001476247"/>
    </source>
</evidence>
<dbReference type="Proteomes" id="UP001476247">
    <property type="component" value="Unassembled WGS sequence"/>
</dbReference>
<proteinExistence type="predicted"/>
<evidence type="ECO:0008006" key="3">
    <source>
        <dbReference type="Google" id="ProtNLM"/>
    </source>
</evidence>
<gene>
    <name evidence="1" type="ORF">HPULCUR_011452</name>
</gene>
<comment type="caution">
    <text evidence="1">The sequence shown here is derived from an EMBL/GenBank/DDBJ whole genome shotgun (WGS) entry which is preliminary data.</text>
</comment>